<dbReference type="Proteomes" id="UP000234341">
    <property type="component" value="Unassembled WGS sequence"/>
</dbReference>
<dbReference type="InterPro" id="IPR021549">
    <property type="entry name" value="DUF2894"/>
</dbReference>
<dbReference type="Pfam" id="PF11445">
    <property type="entry name" value="DUF2894"/>
    <property type="match status" value="1"/>
</dbReference>
<name>A0A2N5CCR3_9BURK</name>
<gene>
    <name evidence="2" type="ORF">CYJ10_13545</name>
</gene>
<sequence>MHNDAPRDPRALLDGWRDSGADRADPVRFRFIEALARRASAYDGEARRRLEQRLAGLVADFGDGLSRVQVEAPASGAPLQRPDTRSDLAAVTARLGQAAHPDAHPDAHSDANPEANPASHPAALPAPQAPRTPHTSAAANERLARHAEPALADYFRDTWARVSVDRQLRDSQAGVPENAGPLNTNHLVHRSLSLMREVSPGYLEQFLSYVDALSWLEGMHAISLVPDRETPRAPAPRKARARSPKAGSGTA</sequence>
<dbReference type="RefSeq" id="WP_101682010.1">
    <property type="nucleotide sequence ID" value="NZ_PJRP01000005.1"/>
</dbReference>
<comment type="caution">
    <text evidence="2">The sequence shown here is derived from an EMBL/GenBank/DDBJ whole genome shotgun (WGS) entry which is preliminary data.</text>
</comment>
<feature type="region of interest" description="Disordered" evidence="1">
    <location>
        <begin position="1"/>
        <end position="22"/>
    </location>
</feature>
<dbReference type="OrthoDB" id="6025757at2"/>
<dbReference type="EMBL" id="PJRP01000005">
    <property type="protein sequence ID" value="PLQ00043.1"/>
    <property type="molecule type" value="Genomic_DNA"/>
</dbReference>
<feature type="compositionally biased region" description="Basic and acidic residues" evidence="1">
    <location>
        <begin position="101"/>
        <end position="111"/>
    </location>
</feature>
<organism evidence="2 3">
    <name type="scientific">Cupriavidus pauculus</name>
    <dbReference type="NCBI Taxonomy" id="82633"/>
    <lineage>
        <taxon>Bacteria</taxon>
        <taxon>Pseudomonadati</taxon>
        <taxon>Pseudomonadota</taxon>
        <taxon>Betaproteobacteria</taxon>
        <taxon>Burkholderiales</taxon>
        <taxon>Burkholderiaceae</taxon>
        <taxon>Cupriavidus</taxon>
    </lineage>
</organism>
<reference evidence="2 3" key="1">
    <citation type="submission" date="2017-12" db="EMBL/GenBank/DDBJ databases">
        <title>Genome sequence of the active heterotrophic nitrifier-denitrifier, Cupriavidus pauculus UM1.</title>
        <authorList>
            <person name="Putonti C."/>
            <person name="Castignetti D."/>
        </authorList>
    </citation>
    <scope>NUCLEOTIDE SEQUENCE [LARGE SCALE GENOMIC DNA]</scope>
    <source>
        <strain evidence="2 3">UM1</strain>
    </source>
</reference>
<protein>
    <submittedName>
        <fullName evidence="2">DUF2894 domain-containing protein</fullName>
    </submittedName>
</protein>
<accession>A0A2N5CCR3</accession>
<dbReference type="AlphaFoldDB" id="A0A2N5CCR3"/>
<evidence type="ECO:0000256" key="1">
    <source>
        <dbReference type="SAM" id="MobiDB-lite"/>
    </source>
</evidence>
<evidence type="ECO:0000313" key="2">
    <source>
        <dbReference type="EMBL" id="PLQ00043.1"/>
    </source>
</evidence>
<feature type="region of interest" description="Disordered" evidence="1">
    <location>
        <begin position="95"/>
        <end position="138"/>
    </location>
</feature>
<proteinExistence type="predicted"/>
<evidence type="ECO:0000313" key="3">
    <source>
        <dbReference type="Proteomes" id="UP000234341"/>
    </source>
</evidence>
<feature type="region of interest" description="Disordered" evidence="1">
    <location>
        <begin position="227"/>
        <end position="251"/>
    </location>
</feature>